<protein>
    <submittedName>
        <fullName evidence="3">Glycosyltransferase family 2 protein</fullName>
    </submittedName>
</protein>
<feature type="transmembrane region" description="Helical" evidence="1">
    <location>
        <begin position="12"/>
        <end position="36"/>
    </location>
</feature>
<dbReference type="SUPFAM" id="SSF53448">
    <property type="entry name" value="Nucleotide-diphospho-sugar transferases"/>
    <property type="match status" value="1"/>
</dbReference>
<dbReference type="InterPro" id="IPR029044">
    <property type="entry name" value="Nucleotide-diphossugar_trans"/>
</dbReference>
<feature type="transmembrane region" description="Helical" evidence="1">
    <location>
        <begin position="420"/>
        <end position="440"/>
    </location>
</feature>
<dbReference type="Pfam" id="PF13632">
    <property type="entry name" value="Glyco_trans_2_3"/>
    <property type="match status" value="1"/>
</dbReference>
<dbReference type="AlphaFoldDB" id="A0A7C5YUL8"/>
<keyword evidence="1" id="KW-0812">Transmembrane</keyword>
<proteinExistence type="predicted"/>
<keyword evidence="1" id="KW-1133">Transmembrane helix</keyword>
<dbReference type="EMBL" id="DRVY01000048">
    <property type="protein sequence ID" value="HHR92177.1"/>
    <property type="molecule type" value="Genomic_DNA"/>
</dbReference>
<comment type="caution">
    <text evidence="3">The sequence shown here is derived from an EMBL/GenBank/DDBJ whole genome shotgun (WGS) entry which is preliminary data.</text>
</comment>
<dbReference type="GO" id="GO:0016740">
    <property type="term" value="F:transferase activity"/>
    <property type="evidence" value="ECO:0007669"/>
    <property type="project" value="UniProtKB-KW"/>
</dbReference>
<dbReference type="PANTHER" id="PTHR36851:SF1">
    <property type="entry name" value="GLYCO_TRANS_2-LIKE DOMAIN-CONTAINING PROTEIN"/>
    <property type="match status" value="1"/>
</dbReference>
<name>A0A7C5YUL8_UNCC3</name>
<dbReference type="Gene3D" id="3.90.550.10">
    <property type="entry name" value="Spore Coat Polysaccharide Biosynthesis Protein SpsA, Chain A"/>
    <property type="match status" value="1"/>
</dbReference>
<feature type="transmembrane region" description="Helical" evidence="1">
    <location>
        <begin position="42"/>
        <end position="63"/>
    </location>
</feature>
<dbReference type="InterPro" id="IPR001173">
    <property type="entry name" value="Glyco_trans_2-like"/>
</dbReference>
<accession>A0A7C5YUL8</accession>
<feature type="transmembrane region" description="Helical" evidence="1">
    <location>
        <begin position="460"/>
        <end position="479"/>
    </location>
</feature>
<evidence type="ECO:0000259" key="2">
    <source>
        <dbReference type="Pfam" id="PF13632"/>
    </source>
</evidence>
<keyword evidence="1" id="KW-0472">Membrane</keyword>
<sequence length="499" mass="58093">MRIREKLLNSRSFYRFVECIPGLISWSIIIMPFVSAVFAPKVAAYFILFYVSYWIILSIFFVVNSTRGFLLAERWQKIDWYAKLNEEFRNKWRKYYYATLIPFCKETERVLVPTIESIIKADYPKDRKILVLSSDFHEPTGSEVAERLAKKYKNDFAYIFTTRHPELPGEIKGKAANENWAGRLLYKKCLELGIDPAYVLVTSSDADMSIPPNYICTCVYWLLKQGDEYIHTSILQPAPSDLKNIWETSSLVSIRMIIGYLWRMALPFTPHQFHVFAFYTMTLKMLKDIGFWDPDIIQEDIRTHTKALFRFGEKFRVVPIFCVVEGEPVIGDNVLQTLILFYKQVRRWSWGSCELAYMATGLLKKTNASKLHIILYMLDYLRLHIDWVIISYIPMMGAPILFLINPSFKVSTLGANLPFLLSRILTLGSLLCIVFIIIEFKVLGKPPKGKDKPISRIWQLLRWVALPYIGIFLGSLPALDAQTRLILNKRLAYVVYRKK</sequence>
<evidence type="ECO:0000313" key="3">
    <source>
        <dbReference type="EMBL" id="HHR92177.1"/>
    </source>
</evidence>
<feature type="transmembrane region" description="Helical" evidence="1">
    <location>
        <begin position="387"/>
        <end position="408"/>
    </location>
</feature>
<organism evidence="3">
    <name type="scientific">candidate division CPR3 bacterium</name>
    <dbReference type="NCBI Taxonomy" id="2268181"/>
    <lineage>
        <taxon>Bacteria</taxon>
        <taxon>Bacteria division CPR3</taxon>
    </lineage>
</organism>
<keyword evidence="3" id="KW-0808">Transferase</keyword>
<gene>
    <name evidence="3" type="ORF">ENL96_01560</name>
</gene>
<feature type="domain" description="Glycosyltransferase 2-like" evidence="2">
    <location>
        <begin position="204"/>
        <end position="392"/>
    </location>
</feature>
<evidence type="ECO:0000256" key="1">
    <source>
        <dbReference type="SAM" id="Phobius"/>
    </source>
</evidence>
<reference evidence="3" key="1">
    <citation type="journal article" date="2020" name="mSystems">
        <title>Genome- and Community-Level Interaction Insights into Carbon Utilization and Element Cycling Functions of Hydrothermarchaeota in Hydrothermal Sediment.</title>
        <authorList>
            <person name="Zhou Z."/>
            <person name="Liu Y."/>
            <person name="Xu W."/>
            <person name="Pan J."/>
            <person name="Luo Z.H."/>
            <person name="Li M."/>
        </authorList>
    </citation>
    <scope>NUCLEOTIDE SEQUENCE [LARGE SCALE GENOMIC DNA]</scope>
    <source>
        <strain evidence="3">SpSt-1042</strain>
    </source>
</reference>
<dbReference type="PANTHER" id="PTHR36851">
    <property type="entry name" value="UNNAMED PRODUCT"/>
    <property type="match status" value="1"/>
</dbReference>